<dbReference type="InterPro" id="IPR036770">
    <property type="entry name" value="Ankyrin_rpt-contain_sf"/>
</dbReference>
<dbReference type="Proteomes" id="UP001153269">
    <property type="component" value="Unassembled WGS sequence"/>
</dbReference>
<dbReference type="EMBL" id="CADEAL010001267">
    <property type="protein sequence ID" value="CAB1430774.1"/>
    <property type="molecule type" value="Genomic_DNA"/>
</dbReference>
<dbReference type="SMART" id="SM01339">
    <property type="entry name" value="NODP"/>
    <property type="match status" value="1"/>
</dbReference>
<keyword evidence="2" id="KW-1133">Transmembrane helix</keyword>
<feature type="transmembrane region" description="Helical" evidence="2">
    <location>
        <begin position="92"/>
        <end position="113"/>
    </location>
</feature>
<comment type="caution">
    <text evidence="4">The sequence shown here is derived from an EMBL/GenBank/DDBJ whole genome shotgun (WGS) entry which is preliminary data.</text>
</comment>
<evidence type="ECO:0000313" key="4">
    <source>
        <dbReference type="EMBL" id="CAB1430774.1"/>
    </source>
</evidence>
<feature type="region of interest" description="Disordered" evidence="1">
    <location>
        <begin position="248"/>
        <end position="268"/>
    </location>
</feature>
<keyword evidence="2" id="KW-0812">Transmembrane</keyword>
<dbReference type="AlphaFoldDB" id="A0A9N7YNK5"/>
<keyword evidence="2" id="KW-0472">Membrane</keyword>
<organism evidence="4 5">
    <name type="scientific">Pleuronectes platessa</name>
    <name type="common">European plaice</name>
    <dbReference type="NCBI Taxonomy" id="8262"/>
    <lineage>
        <taxon>Eukaryota</taxon>
        <taxon>Metazoa</taxon>
        <taxon>Chordata</taxon>
        <taxon>Craniata</taxon>
        <taxon>Vertebrata</taxon>
        <taxon>Euteleostomi</taxon>
        <taxon>Actinopterygii</taxon>
        <taxon>Neopterygii</taxon>
        <taxon>Teleostei</taxon>
        <taxon>Neoteleostei</taxon>
        <taxon>Acanthomorphata</taxon>
        <taxon>Carangaria</taxon>
        <taxon>Pleuronectiformes</taxon>
        <taxon>Pleuronectoidei</taxon>
        <taxon>Pleuronectidae</taxon>
        <taxon>Pleuronectes</taxon>
    </lineage>
</organism>
<keyword evidence="5" id="KW-1185">Reference proteome</keyword>
<dbReference type="Gene3D" id="1.25.40.20">
    <property type="entry name" value="Ankyrin repeat-containing domain"/>
    <property type="match status" value="1"/>
</dbReference>
<evidence type="ECO:0000259" key="3">
    <source>
        <dbReference type="SMART" id="SM01339"/>
    </source>
</evidence>
<sequence length="268" mass="29673">MPSNVLGQVKERVSAVISPRKRRELDPLQVKGSVVYLEIDNRQCYQQSSECFQSATDVAAFLGALASSGNLNVPYIEAVTSVRPTPPSSELYPMYVVFLGLAALGFICLGVLVSRKRRREHGQLWFPEGFKVSEPSKKKRREPLGEDSVGLKPMKNPDINLMDDNQSEWGDEDLESRRFRFEEQAMLDLSDQIENDCMDVNVRGPDGFTPLMIASCSGGGLETGNIEEEEDPSAEIITDFIYQGANLHNQTDRTGGDRPPPGCSVCPL</sequence>
<dbReference type="Pfam" id="PF07684">
    <property type="entry name" value="NODP"/>
    <property type="match status" value="1"/>
</dbReference>
<dbReference type="GO" id="GO:0030154">
    <property type="term" value="P:cell differentiation"/>
    <property type="evidence" value="ECO:0007669"/>
    <property type="project" value="InterPro"/>
</dbReference>
<evidence type="ECO:0000256" key="2">
    <source>
        <dbReference type="SAM" id="Phobius"/>
    </source>
</evidence>
<evidence type="ECO:0000313" key="5">
    <source>
        <dbReference type="Proteomes" id="UP001153269"/>
    </source>
</evidence>
<dbReference type="CDD" id="cd21702">
    <property type="entry name" value="JMTM_Notch1"/>
    <property type="match status" value="1"/>
</dbReference>
<dbReference type="GO" id="GO:0007219">
    <property type="term" value="P:Notch signaling pathway"/>
    <property type="evidence" value="ECO:0007669"/>
    <property type="project" value="InterPro"/>
</dbReference>
<gene>
    <name evidence="4" type="ORF">PLEPLA_LOCUS18760</name>
</gene>
<dbReference type="Gene3D" id="3.30.70.3310">
    <property type="match status" value="1"/>
</dbReference>
<proteinExistence type="predicted"/>
<feature type="region of interest" description="Disordered" evidence="1">
    <location>
        <begin position="136"/>
        <end position="168"/>
    </location>
</feature>
<reference evidence="4" key="1">
    <citation type="submission" date="2020-03" db="EMBL/GenBank/DDBJ databases">
        <authorList>
            <person name="Weist P."/>
        </authorList>
    </citation>
    <scope>NUCLEOTIDE SEQUENCE</scope>
</reference>
<evidence type="ECO:0000256" key="1">
    <source>
        <dbReference type="SAM" id="MobiDB-lite"/>
    </source>
</evidence>
<name>A0A9N7YNK5_PLEPL</name>
<feature type="domain" description="Notch NODP" evidence="3">
    <location>
        <begin position="29"/>
        <end position="90"/>
    </location>
</feature>
<dbReference type="GO" id="GO:0016020">
    <property type="term" value="C:membrane"/>
    <property type="evidence" value="ECO:0007669"/>
    <property type="project" value="InterPro"/>
</dbReference>
<protein>
    <recommendedName>
        <fullName evidence="3">Notch NODP domain-containing protein</fullName>
    </recommendedName>
</protein>
<dbReference type="InterPro" id="IPR011656">
    <property type="entry name" value="Notch_NODP_dom"/>
</dbReference>
<accession>A0A9N7YNK5</accession>